<feature type="region of interest" description="Disordered" evidence="7">
    <location>
        <begin position="66"/>
        <end position="114"/>
    </location>
</feature>
<evidence type="ECO:0000256" key="6">
    <source>
        <dbReference type="RuleBase" id="RU361133"/>
    </source>
</evidence>
<dbReference type="SUPFAM" id="SSF47473">
    <property type="entry name" value="EF-hand"/>
    <property type="match status" value="1"/>
</dbReference>
<name>A0A5C3R8B6_9AGAR</name>
<feature type="compositionally biased region" description="Low complexity" evidence="7">
    <location>
        <begin position="70"/>
        <end position="81"/>
    </location>
</feature>
<dbReference type="Gene3D" id="3.20.20.190">
    <property type="entry name" value="Phosphatidylinositol (PI) phosphodiesterase"/>
    <property type="match status" value="1"/>
</dbReference>
<dbReference type="InterPro" id="IPR017946">
    <property type="entry name" value="PLC-like_Pdiesterase_TIM-brl"/>
</dbReference>
<dbReference type="PRINTS" id="PR00390">
    <property type="entry name" value="PHPHLIPASEC"/>
</dbReference>
<evidence type="ECO:0000313" key="12">
    <source>
        <dbReference type="Proteomes" id="UP000305067"/>
    </source>
</evidence>
<dbReference type="CDD" id="cd00275">
    <property type="entry name" value="C2_PLC_like"/>
    <property type="match status" value="1"/>
</dbReference>
<dbReference type="InterPro" id="IPR011992">
    <property type="entry name" value="EF-hand-dom_pair"/>
</dbReference>
<dbReference type="Gene3D" id="2.30.29.30">
    <property type="entry name" value="Pleckstrin-homology domain (PH domain)/Phosphotyrosine-binding domain (PTB)"/>
    <property type="match status" value="1"/>
</dbReference>
<dbReference type="SMART" id="SM00054">
    <property type="entry name" value="EFh"/>
    <property type="match status" value="2"/>
</dbReference>
<dbReference type="SMART" id="SM00148">
    <property type="entry name" value="PLCXc"/>
    <property type="match status" value="1"/>
</dbReference>
<proteinExistence type="predicted"/>
<dbReference type="InterPro" id="IPR011993">
    <property type="entry name" value="PH-like_dom_sf"/>
</dbReference>
<dbReference type="EC" id="3.1.4.11" evidence="1 6"/>
<evidence type="ECO:0000259" key="8">
    <source>
        <dbReference type="PROSITE" id="PS50004"/>
    </source>
</evidence>
<dbReference type="Gene3D" id="1.10.238.10">
    <property type="entry name" value="EF-hand"/>
    <property type="match status" value="2"/>
</dbReference>
<dbReference type="SUPFAM" id="SSF51695">
    <property type="entry name" value="PLC-like phosphodiesterases"/>
    <property type="match status" value="1"/>
</dbReference>
<dbReference type="PROSITE" id="PS50007">
    <property type="entry name" value="PIPLC_X_DOMAIN"/>
    <property type="match status" value="1"/>
</dbReference>
<dbReference type="InterPro" id="IPR002048">
    <property type="entry name" value="EF_hand_dom"/>
</dbReference>
<dbReference type="GO" id="GO:0004435">
    <property type="term" value="F:phosphatidylinositol-4,5-bisphosphate phospholipase C activity"/>
    <property type="evidence" value="ECO:0007669"/>
    <property type="project" value="UniProtKB-EC"/>
</dbReference>
<feature type="region of interest" description="Disordered" evidence="7">
    <location>
        <begin position="596"/>
        <end position="652"/>
    </location>
</feature>
<dbReference type="GO" id="GO:0051209">
    <property type="term" value="P:release of sequestered calcium ion into cytosol"/>
    <property type="evidence" value="ECO:0007669"/>
    <property type="project" value="TreeGrafter"/>
</dbReference>
<evidence type="ECO:0000256" key="2">
    <source>
        <dbReference type="ARBA" id="ARBA00022801"/>
    </source>
</evidence>
<feature type="compositionally biased region" description="Low complexity" evidence="7">
    <location>
        <begin position="597"/>
        <end position="611"/>
    </location>
</feature>
<dbReference type="CDD" id="cd08598">
    <property type="entry name" value="PI-PLC1c_yeast"/>
    <property type="match status" value="1"/>
</dbReference>
<sequence>MVEPRKPPPTTTVPGRLFRLRRAQNLTADKQLLEQLNLDPPVVSSPRKGGFVSVLSKKFKEVKDASLSRSKSVGKVPSSGKPLHKRSVSLSVPPSRPSISQCHTAPPPTTRPVPISTDVSAQVIHEEEESHSPIPAAAPDIKVPLLLQEGTPMTKVSAKKQKNIMLKVDADLGQLHSQPTNVFLVPIECIKEIRSSADARYYREQFQLSQDHEPRWLTIIYVLDGKYKTMHLVAHTRDVFQMWDITLRKLHAVRKALMSGLGNHELRQTIWEKHYWKSSDQEADQKLDFEEVEKMCRRLNVNAPSEDLLRLFRQADTEAHGYLNFSDFKHFVKALKARPEIDRLYRKLRTENKRGQQFDLEVFSNFMQQVQKTTLSVEELRVVFNKYATIVDLLDETDDYDEPSRGPTSSWTYDAFAVFLMGPDNSALLEHHSGVWQDMSLPLSDYYISSSHNTYLVGNQLMGDSTIEGYIRALLHGCRSVEVDIYDGEVEPMIFHGKTLTSKVSLRNVCEAIFKYGFITTDYPIIISAEVHCGVAQQDMIAQIMREVFGDALVTAPVHGRPKIEVLPSPTELKGCILMKTKNLFIVPKGDTGIGGSDSALADTSSTSESDPVMSPFEQDDDSPQNQRNNALSPDSGQPNGHRRSFSNGVRPQALLSTKTTALVRRLSSQTRSRVNIEPPKVKMSFALVALLVYTVGVKFRGINKKEDYAPEHMFSLSENNCSRLIRQGMLELLKHNRTHLTRIYPRGTRLQSTNFEPHRFWATGAQLVAINWQTFDLGYMLNHAMFQRNGRCGYVLKPLALRTSGKHLLSQLTRHHLDVTVISAQQLPRPKNAMGREKVDKSTIDPFVEVSLHIPDWTQPRSNDPQPLGSIPFTQSSNATLISARTLTYRTGIVKNNGFNPVWQHTIRFQFDCVGGMKDLIFLRFAVKAEDKEDEEPLASYCASLGNSHEGYRHLPLHDVQLSQYLFSTLFVHLSLHDIP</sequence>
<keyword evidence="12" id="KW-1185">Reference proteome</keyword>
<gene>
    <name evidence="11" type="ORF">BDV98DRAFT_497998</name>
</gene>
<dbReference type="CDD" id="cd16207">
    <property type="entry name" value="EFh_ScPlc1p_like"/>
    <property type="match status" value="1"/>
</dbReference>
<dbReference type="SUPFAM" id="SSF49562">
    <property type="entry name" value="C2 domain (Calcium/lipid-binding domain, CaLB)"/>
    <property type="match status" value="1"/>
</dbReference>
<dbReference type="InterPro" id="IPR001711">
    <property type="entry name" value="PLipase_C_Pinositol-sp_Y"/>
</dbReference>
<comment type="catalytic activity">
    <reaction evidence="6">
        <text>a 1,2-diacyl-sn-glycero-3-phospho-(1D-myo-inositol-4,5-bisphosphate) + H2O = 1D-myo-inositol 1,4,5-trisphosphate + a 1,2-diacyl-sn-glycerol + H(+)</text>
        <dbReference type="Rhea" id="RHEA:33179"/>
        <dbReference type="ChEBI" id="CHEBI:15377"/>
        <dbReference type="ChEBI" id="CHEBI:15378"/>
        <dbReference type="ChEBI" id="CHEBI:17815"/>
        <dbReference type="ChEBI" id="CHEBI:58456"/>
        <dbReference type="ChEBI" id="CHEBI:203600"/>
        <dbReference type="EC" id="3.1.4.11"/>
    </reaction>
</comment>
<keyword evidence="5" id="KW-0807">Transducer</keyword>
<dbReference type="SUPFAM" id="SSF50729">
    <property type="entry name" value="PH domain-like"/>
    <property type="match status" value="1"/>
</dbReference>
<dbReference type="CDD" id="cd13360">
    <property type="entry name" value="PH_PLC_fungal"/>
    <property type="match status" value="1"/>
</dbReference>
<reference evidence="11 12" key="1">
    <citation type="journal article" date="2019" name="Nat. Ecol. Evol.">
        <title>Megaphylogeny resolves global patterns of mushroom evolution.</title>
        <authorList>
            <person name="Varga T."/>
            <person name="Krizsan K."/>
            <person name="Foldi C."/>
            <person name="Dima B."/>
            <person name="Sanchez-Garcia M."/>
            <person name="Sanchez-Ramirez S."/>
            <person name="Szollosi G.J."/>
            <person name="Szarkandi J.G."/>
            <person name="Papp V."/>
            <person name="Albert L."/>
            <person name="Andreopoulos W."/>
            <person name="Angelini C."/>
            <person name="Antonin V."/>
            <person name="Barry K.W."/>
            <person name="Bougher N.L."/>
            <person name="Buchanan P."/>
            <person name="Buyck B."/>
            <person name="Bense V."/>
            <person name="Catcheside P."/>
            <person name="Chovatia M."/>
            <person name="Cooper J."/>
            <person name="Damon W."/>
            <person name="Desjardin D."/>
            <person name="Finy P."/>
            <person name="Geml J."/>
            <person name="Haridas S."/>
            <person name="Hughes K."/>
            <person name="Justo A."/>
            <person name="Karasinski D."/>
            <person name="Kautmanova I."/>
            <person name="Kiss B."/>
            <person name="Kocsube S."/>
            <person name="Kotiranta H."/>
            <person name="LaButti K.M."/>
            <person name="Lechner B.E."/>
            <person name="Liimatainen K."/>
            <person name="Lipzen A."/>
            <person name="Lukacs Z."/>
            <person name="Mihaltcheva S."/>
            <person name="Morgado L.N."/>
            <person name="Niskanen T."/>
            <person name="Noordeloos M.E."/>
            <person name="Ohm R.A."/>
            <person name="Ortiz-Santana B."/>
            <person name="Ovrebo C."/>
            <person name="Racz N."/>
            <person name="Riley R."/>
            <person name="Savchenko A."/>
            <person name="Shiryaev A."/>
            <person name="Soop K."/>
            <person name="Spirin V."/>
            <person name="Szebenyi C."/>
            <person name="Tomsovsky M."/>
            <person name="Tulloss R.E."/>
            <person name="Uehling J."/>
            <person name="Grigoriev I.V."/>
            <person name="Vagvolgyi C."/>
            <person name="Papp T."/>
            <person name="Martin F.M."/>
            <person name="Miettinen O."/>
            <person name="Hibbett D.S."/>
            <person name="Nagy L.G."/>
        </authorList>
    </citation>
    <scope>NUCLEOTIDE SEQUENCE [LARGE SCALE GENOMIC DNA]</scope>
    <source>
        <strain evidence="11 12">CBS 309.79</strain>
    </source>
</reference>
<dbReference type="GO" id="GO:0005509">
    <property type="term" value="F:calcium ion binding"/>
    <property type="evidence" value="ECO:0007669"/>
    <property type="project" value="InterPro"/>
</dbReference>
<dbReference type="Pfam" id="PF00168">
    <property type="entry name" value="C2"/>
    <property type="match status" value="2"/>
</dbReference>
<feature type="compositionally biased region" description="Low complexity" evidence="7">
    <location>
        <begin position="88"/>
        <end position="100"/>
    </location>
</feature>
<keyword evidence="4 6" id="KW-0443">Lipid metabolism</keyword>
<dbReference type="InterPro" id="IPR000909">
    <property type="entry name" value="PLipase_C_PInositol-sp_X_dom"/>
</dbReference>
<organism evidence="11 12">
    <name type="scientific">Pterulicium gracile</name>
    <dbReference type="NCBI Taxonomy" id="1884261"/>
    <lineage>
        <taxon>Eukaryota</taxon>
        <taxon>Fungi</taxon>
        <taxon>Dikarya</taxon>
        <taxon>Basidiomycota</taxon>
        <taxon>Agaricomycotina</taxon>
        <taxon>Agaricomycetes</taxon>
        <taxon>Agaricomycetidae</taxon>
        <taxon>Agaricales</taxon>
        <taxon>Pleurotineae</taxon>
        <taxon>Pterulaceae</taxon>
        <taxon>Pterulicium</taxon>
    </lineage>
</organism>
<dbReference type="PROSITE" id="PS50004">
    <property type="entry name" value="C2"/>
    <property type="match status" value="1"/>
</dbReference>
<dbReference type="SMART" id="SM00239">
    <property type="entry name" value="C2"/>
    <property type="match status" value="1"/>
</dbReference>
<dbReference type="InterPro" id="IPR001192">
    <property type="entry name" value="PI-PLC_fam"/>
</dbReference>
<dbReference type="Pfam" id="PF00387">
    <property type="entry name" value="PI-PLC-Y"/>
    <property type="match status" value="1"/>
</dbReference>
<protein>
    <recommendedName>
        <fullName evidence="1 6">Phosphoinositide phospholipase C</fullName>
        <ecNumber evidence="1 6">3.1.4.11</ecNumber>
    </recommendedName>
</protein>
<evidence type="ECO:0000256" key="5">
    <source>
        <dbReference type="ARBA" id="ARBA00023224"/>
    </source>
</evidence>
<feature type="compositionally biased region" description="Polar residues" evidence="7">
    <location>
        <begin position="624"/>
        <end position="639"/>
    </location>
</feature>
<dbReference type="GO" id="GO:0016042">
    <property type="term" value="P:lipid catabolic process"/>
    <property type="evidence" value="ECO:0007669"/>
    <property type="project" value="UniProtKB-KW"/>
</dbReference>
<accession>A0A5C3R8B6</accession>
<feature type="domain" description="PI-PLC Y-box" evidence="9">
    <location>
        <begin position="688"/>
        <end position="803"/>
    </location>
</feature>
<dbReference type="PANTHER" id="PTHR10336:SF36">
    <property type="entry name" value="1-PHOSPHATIDYLINOSITOL 4,5-BISPHOSPHATE PHOSPHODIESTERASE BETA-4"/>
    <property type="match status" value="1"/>
</dbReference>
<dbReference type="GO" id="GO:0048015">
    <property type="term" value="P:phosphatidylinositol-mediated signaling"/>
    <property type="evidence" value="ECO:0007669"/>
    <property type="project" value="TreeGrafter"/>
</dbReference>
<evidence type="ECO:0000313" key="11">
    <source>
        <dbReference type="EMBL" id="TFL07674.1"/>
    </source>
</evidence>
<dbReference type="InterPro" id="IPR035892">
    <property type="entry name" value="C2_domain_sf"/>
</dbReference>
<evidence type="ECO:0000259" key="10">
    <source>
        <dbReference type="PROSITE" id="PS50222"/>
    </source>
</evidence>
<evidence type="ECO:0000256" key="7">
    <source>
        <dbReference type="SAM" id="MobiDB-lite"/>
    </source>
</evidence>
<dbReference type="STRING" id="1884261.A0A5C3R8B6"/>
<dbReference type="InterPro" id="IPR037755">
    <property type="entry name" value="Plc1_PH"/>
</dbReference>
<dbReference type="AlphaFoldDB" id="A0A5C3R8B6"/>
<dbReference type="Pfam" id="PF00388">
    <property type="entry name" value="PI-PLC-X"/>
    <property type="match status" value="1"/>
</dbReference>
<evidence type="ECO:0000256" key="3">
    <source>
        <dbReference type="ARBA" id="ARBA00022963"/>
    </source>
</evidence>
<dbReference type="InterPro" id="IPR000008">
    <property type="entry name" value="C2_dom"/>
</dbReference>
<dbReference type="EMBL" id="ML178814">
    <property type="protein sequence ID" value="TFL07674.1"/>
    <property type="molecule type" value="Genomic_DNA"/>
</dbReference>
<evidence type="ECO:0000256" key="4">
    <source>
        <dbReference type="ARBA" id="ARBA00023098"/>
    </source>
</evidence>
<feature type="domain" description="EF-hand" evidence="10">
    <location>
        <begin position="303"/>
        <end position="338"/>
    </location>
</feature>
<dbReference type="Gene3D" id="2.60.40.150">
    <property type="entry name" value="C2 domain"/>
    <property type="match status" value="1"/>
</dbReference>
<evidence type="ECO:0000256" key="1">
    <source>
        <dbReference type="ARBA" id="ARBA00012368"/>
    </source>
</evidence>
<dbReference type="PROSITE" id="PS50222">
    <property type="entry name" value="EF_HAND_2"/>
    <property type="match status" value="1"/>
</dbReference>
<dbReference type="SMART" id="SM00149">
    <property type="entry name" value="PLCYc"/>
    <property type="match status" value="1"/>
</dbReference>
<dbReference type="PROSITE" id="PS50008">
    <property type="entry name" value="PIPLC_Y_DOMAIN"/>
    <property type="match status" value="1"/>
</dbReference>
<dbReference type="OrthoDB" id="269822at2759"/>
<keyword evidence="2 6" id="KW-0378">Hydrolase</keyword>
<dbReference type="PANTHER" id="PTHR10336">
    <property type="entry name" value="PHOSPHOINOSITIDE-SPECIFIC PHOSPHOLIPASE C FAMILY PROTEIN"/>
    <property type="match status" value="1"/>
</dbReference>
<feature type="domain" description="C2" evidence="8">
    <location>
        <begin position="798"/>
        <end position="971"/>
    </location>
</feature>
<dbReference type="Proteomes" id="UP000305067">
    <property type="component" value="Unassembled WGS sequence"/>
</dbReference>
<evidence type="ECO:0000259" key="9">
    <source>
        <dbReference type="PROSITE" id="PS50008"/>
    </source>
</evidence>
<keyword evidence="3 6" id="KW-0442">Lipid degradation</keyword>